<gene>
    <name evidence="1" type="ORF">CLUMA_CG013944</name>
</gene>
<evidence type="ECO:0000313" key="1">
    <source>
        <dbReference type="EMBL" id="CRL00685.1"/>
    </source>
</evidence>
<reference evidence="1 2" key="1">
    <citation type="submission" date="2015-04" db="EMBL/GenBank/DDBJ databases">
        <authorList>
            <person name="Syromyatnikov M.Y."/>
            <person name="Popov V.N."/>
        </authorList>
    </citation>
    <scope>NUCLEOTIDE SEQUENCE [LARGE SCALE GENOMIC DNA]</scope>
</reference>
<proteinExistence type="predicted"/>
<protein>
    <submittedName>
        <fullName evidence="1">CLUMA_CG013944, isoform A</fullName>
    </submittedName>
</protein>
<keyword evidence="2" id="KW-1185">Reference proteome</keyword>
<accession>A0A1J1IKB4</accession>
<dbReference type="EMBL" id="CVRI01000054">
    <property type="protein sequence ID" value="CRL00685.1"/>
    <property type="molecule type" value="Genomic_DNA"/>
</dbReference>
<name>A0A1J1IKB4_9DIPT</name>
<evidence type="ECO:0000313" key="2">
    <source>
        <dbReference type="Proteomes" id="UP000183832"/>
    </source>
</evidence>
<organism evidence="1 2">
    <name type="scientific">Clunio marinus</name>
    <dbReference type="NCBI Taxonomy" id="568069"/>
    <lineage>
        <taxon>Eukaryota</taxon>
        <taxon>Metazoa</taxon>
        <taxon>Ecdysozoa</taxon>
        <taxon>Arthropoda</taxon>
        <taxon>Hexapoda</taxon>
        <taxon>Insecta</taxon>
        <taxon>Pterygota</taxon>
        <taxon>Neoptera</taxon>
        <taxon>Endopterygota</taxon>
        <taxon>Diptera</taxon>
        <taxon>Nematocera</taxon>
        <taxon>Chironomoidea</taxon>
        <taxon>Chironomidae</taxon>
        <taxon>Clunio</taxon>
    </lineage>
</organism>
<sequence>MKLKTMKRARVRLMMLRTFAVGEESNYTPTHKHLNSVTIPISKYDEESELNDLSMTNIRKEDDDVDNNNMKNLLNQRNNKCLMSLMSQRSCYSLPNH</sequence>
<dbReference type="Proteomes" id="UP000183832">
    <property type="component" value="Unassembled WGS sequence"/>
</dbReference>
<dbReference type="AlphaFoldDB" id="A0A1J1IKB4"/>